<protein>
    <submittedName>
        <fullName evidence="2">Uncharacterized protein</fullName>
    </submittedName>
</protein>
<sequence>MGVLLRAPSTVSPAPPVDGNVTYYLEWTGSQWTREELVHSVSIAYVVISILMVFLWSAYLCYDGRKAARKNTHVIHMLVERTRAMLNFV</sequence>
<keyword evidence="1" id="KW-0472">Membrane</keyword>
<name>A0AA36DG94_9BILA</name>
<dbReference type="Proteomes" id="UP001177023">
    <property type="component" value="Unassembled WGS sequence"/>
</dbReference>
<feature type="transmembrane region" description="Helical" evidence="1">
    <location>
        <begin position="42"/>
        <end position="62"/>
    </location>
</feature>
<reference evidence="2" key="1">
    <citation type="submission" date="2023-06" db="EMBL/GenBank/DDBJ databases">
        <authorList>
            <person name="Delattre M."/>
        </authorList>
    </citation>
    <scope>NUCLEOTIDE SEQUENCE</scope>
    <source>
        <strain evidence="2">AF72</strain>
    </source>
</reference>
<keyword evidence="1" id="KW-0812">Transmembrane</keyword>
<keyword evidence="3" id="KW-1185">Reference proteome</keyword>
<organism evidence="2 3">
    <name type="scientific">Mesorhabditis spiculigera</name>
    <dbReference type="NCBI Taxonomy" id="96644"/>
    <lineage>
        <taxon>Eukaryota</taxon>
        <taxon>Metazoa</taxon>
        <taxon>Ecdysozoa</taxon>
        <taxon>Nematoda</taxon>
        <taxon>Chromadorea</taxon>
        <taxon>Rhabditida</taxon>
        <taxon>Rhabditina</taxon>
        <taxon>Rhabditomorpha</taxon>
        <taxon>Rhabditoidea</taxon>
        <taxon>Rhabditidae</taxon>
        <taxon>Mesorhabditinae</taxon>
        <taxon>Mesorhabditis</taxon>
    </lineage>
</organism>
<dbReference type="EMBL" id="CATQJA010002707">
    <property type="protein sequence ID" value="CAJ0586182.1"/>
    <property type="molecule type" value="Genomic_DNA"/>
</dbReference>
<feature type="non-terminal residue" evidence="2">
    <location>
        <position position="1"/>
    </location>
</feature>
<evidence type="ECO:0000313" key="2">
    <source>
        <dbReference type="EMBL" id="CAJ0586182.1"/>
    </source>
</evidence>
<evidence type="ECO:0000256" key="1">
    <source>
        <dbReference type="SAM" id="Phobius"/>
    </source>
</evidence>
<keyword evidence="1" id="KW-1133">Transmembrane helix</keyword>
<accession>A0AA36DG94</accession>
<comment type="caution">
    <text evidence="2">The sequence shown here is derived from an EMBL/GenBank/DDBJ whole genome shotgun (WGS) entry which is preliminary data.</text>
</comment>
<dbReference type="AlphaFoldDB" id="A0AA36DG94"/>
<evidence type="ECO:0000313" key="3">
    <source>
        <dbReference type="Proteomes" id="UP001177023"/>
    </source>
</evidence>
<gene>
    <name evidence="2" type="ORF">MSPICULIGERA_LOCUS24189</name>
</gene>
<proteinExistence type="predicted"/>